<proteinExistence type="inferred from homology"/>
<dbReference type="RefSeq" id="WP_136542299.1">
    <property type="nucleotide sequence ID" value="NZ_STGU01000009.1"/>
</dbReference>
<reference evidence="3 4" key="1">
    <citation type="submission" date="2019-04" db="EMBL/GenBank/DDBJ databases">
        <title>genome sequence of strain W3.</title>
        <authorList>
            <person name="Gao J."/>
            <person name="Sun J."/>
        </authorList>
    </citation>
    <scope>NUCLEOTIDE SEQUENCE [LARGE SCALE GENOMIC DNA]</scope>
    <source>
        <strain evidence="3 4">W3</strain>
    </source>
</reference>
<comment type="similarity">
    <text evidence="1">Belongs to the RelE toxin family.</text>
</comment>
<dbReference type="InterPro" id="IPR007712">
    <property type="entry name" value="RelE/ParE_toxin"/>
</dbReference>
<dbReference type="Gene3D" id="3.30.2310.20">
    <property type="entry name" value="RelE-like"/>
    <property type="match status" value="1"/>
</dbReference>
<protein>
    <submittedName>
        <fullName evidence="3">Type II toxin-antitoxin system RelE/ParE family toxin</fullName>
    </submittedName>
</protein>
<gene>
    <name evidence="3" type="ORF">FAA86_16635</name>
</gene>
<dbReference type="NCBIfam" id="TIGR02385">
    <property type="entry name" value="RelE_StbE"/>
    <property type="match status" value="1"/>
</dbReference>
<accession>A0A4S8PRZ3</accession>
<keyword evidence="2" id="KW-1277">Toxin-antitoxin system</keyword>
<dbReference type="InterPro" id="IPR035093">
    <property type="entry name" value="RelE/ParE_toxin_dom_sf"/>
</dbReference>
<dbReference type="Proteomes" id="UP000307378">
    <property type="component" value="Unassembled WGS sequence"/>
</dbReference>
<sequence length="89" mass="10450">MAWTIEYRQPVQKTIKKLDPVIQRRIKQFLEERLATHDNPRSLGDPLHGSKLGAYWRYTVGDYRIICDIQDGKLIVLVVEIGHRSSVYR</sequence>
<evidence type="ECO:0000313" key="3">
    <source>
        <dbReference type="EMBL" id="THV34080.1"/>
    </source>
</evidence>
<dbReference type="PANTHER" id="PTHR35601">
    <property type="entry name" value="TOXIN RELE"/>
    <property type="match status" value="1"/>
</dbReference>
<name>A0A4S8PRZ3_9HYPH</name>
<dbReference type="Pfam" id="PF05016">
    <property type="entry name" value="ParE_toxin"/>
    <property type="match status" value="1"/>
</dbReference>
<dbReference type="PANTHER" id="PTHR35601:SF1">
    <property type="entry name" value="TOXIN RELE"/>
    <property type="match status" value="1"/>
</dbReference>
<dbReference type="EMBL" id="STGU01000009">
    <property type="protein sequence ID" value="THV34080.1"/>
    <property type="molecule type" value="Genomic_DNA"/>
</dbReference>
<dbReference type="AlphaFoldDB" id="A0A4S8PRZ3"/>
<evidence type="ECO:0000256" key="1">
    <source>
        <dbReference type="ARBA" id="ARBA00006226"/>
    </source>
</evidence>
<organism evidence="3 4">
    <name type="scientific">Rhizobium rosettiformans W3</name>
    <dbReference type="NCBI Taxonomy" id="538378"/>
    <lineage>
        <taxon>Bacteria</taxon>
        <taxon>Pseudomonadati</taxon>
        <taxon>Pseudomonadota</taxon>
        <taxon>Alphaproteobacteria</taxon>
        <taxon>Hyphomicrobiales</taxon>
        <taxon>Rhizobiaceae</taxon>
        <taxon>Rhizobium/Agrobacterium group</taxon>
        <taxon>Rhizobium</taxon>
    </lineage>
</organism>
<comment type="caution">
    <text evidence="3">The sequence shown here is derived from an EMBL/GenBank/DDBJ whole genome shotgun (WGS) entry which is preliminary data.</text>
</comment>
<evidence type="ECO:0000313" key="4">
    <source>
        <dbReference type="Proteomes" id="UP000307378"/>
    </source>
</evidence>
<evidence type="ECO:0000256" key="2">
    <source>
        <dbReference type="ARBA" id="ARBA00022649"/>
    </source>
</evidence>
<dbReference type="SUPFAM" id="SSF143011">
    <property type="entry name" value="RelE-like"/>
    <property type="match status" value="1"/>
</dbReference>